<dbReference type="EMBL" id="CP149783">
    <property type="protein sequence ID" value="WYF46131.1"/>
    <property type="molecule type" value="Genomic_DNA"/>
</dbReference>
<dbReference type="AlphaFoldDB" id="A0AAU6Q6Z5"/>
<evidence type="ECO:0000313" key="2">
    <source>
        <dbReference type="EMBL" id="WYF46131.1"/>
    </source>
</evidence>
<dbReference type="SUPFAM" id="SSF51182">
    <property type="entry name" value="RmlC-like cupins"/>
    <property type="match status" value="1"/>
</dbReference>
<protein>
    <submittedName>
        <fullName evidence="2">Cupin domain-containing protein</fullName>
    </submittedName>
</protein>
<feature type="domain" description="Cupin type-2" evidence="1">
    <location>
        <begin position="22"/>
        <end position="66"/>
    </location>
</feature>
<name>A0AAU6Q6Z5_9DEIO</name>
<dbReference type="InterPro" id="IPR014710">
    <property type="entry name" value="RmlC-like_jellyroll"/>
</dbReference>
<dbReference type="RefSeq" id="WP_339097558.1">
    <property type="nucleotide sequence ID" value="NZ_CP149783.1"/>
</dbReference>
<dbReference type="InterPro" id="IPR013096">
    <property type="entry name" value="Cupin_2"/>
</dbReference>
<accession>A0AAU6Q6Z5</accession>
<organism evidence="2">
    <name type="scientific">Deinococcus sp. VB142</name>
    <dbReference type="NCBI Taxonomy" id="3112952"/>
    <lineage>
        <taxon>Bacteria</taxon>
        <taxon>Thermotogati</taxon>
        <taxon>Deinococcota</taxon>
        <taxon>Deinococci</taxon>
        <taxon>Deinococcales</taxon>
        <taxon>Deinococcaceae</taxon>
        <taxon>Deinococcus</taxon>
    </lineage>
</organism>
<gene>
    <name evidence="2" type="ORF">WDJ50_17085</name>
</gene>
<proteinExistence type="predicted"/>
<evidence type="ECO:0000259" key="1">
    <source>
        <dbReference type="Pfam" id="PF07883"/>
    </source>
</evidence>
<sequence>MTTPRPAAPTVLAKTATARALLFEYQQGEGLPPHTHAGQIVVVAVLSGQLQLTVDGQVHTLGGGEVTKVQTSGYFSSLALQGGTRVLVTLLNE</sequence>
<reference evidence="2" key="1">
    <citation type="submission" date="2024-03" db="EMBL/GenBank/DDBJ databases">
        <title>Deinococcus weizhi sp. nov., isolated from human skin.</title>
        <authorList>
            <person name="Wei Z."/>
            <person name="Tian F."/>
            <person name="Yang C."/>
            <person name="Xin L.T."/>
            <person name="Wen Z.J."/>
            <person name="Lan K.C."/>
            <person name="Yu L."/>
            <person name="Zhe W."/>
            <person name="Dan F.D."/>
            <person name="Jun W."/>
            <person name="Rui Z."/>
            <person name="Yong X.J."/>
            <person name="Ting Y."/>
            <person name="Wei X."/>
            <person name="Xu Z.G."/>
            <person name="Xin Z."/>
            <person name="Dong F.G."/>
            <person name="Ni X.M."/>
            <person name="Zheng M.G."/>
            <person name="Chun Y."/>
            <person name="Qian W.X."/>
        </authorList>
    </citation>
    <scope>NUCLEOTIDE SEQUENCE</scope>
    <source>
        <strain evidence="2">VB142</strain>
    </source>
</reference>
<dbReference type="Gene3D" id="2.60.120.10">
    <property type="entry name" value="Jelly Rolls"/>
    <property type="match status" value="1"/>
</dbReference>
<dbReference type="Pfam" id="PF07883">
    <property type="entry name" value="Cupin_2"/>
    <property type="match status" value="1"/>
</dbReference>
<dbReference type="InterPro" id="IPR011051">
    <property type="entry name" value="RmlC_Cupin_sf"/>
</dbReference>